<dbReference type="PANTHER" id="PTHR43667:SF1">
    <property type="entry name" value="CYCLOPROPANE-FATTY-ACYL-PHOSPHOLIPID SYNTHASE"/>
    <property type="match status" value="1"/>
</dbReference>
<dbReference type="PIRSF" id="PIRSF003085">
    <property type="entry name" value="CMAS"/>
    <property type="match status" value="1"/>
</dbReference>
<dbReference type="EC" id="2.1.1.79" evidence="6"/>
<evidence type="ECO:0000313" key="7">
    <source>
        <dbReference type="Proteomes" id="UP000550501"/>
    </source>
</evidence>
<dbReference type="PANTHER" id="PTHR43667">
    <property type="entry name" value="CYCLOPROPANE-FATTY-ACYL-PHOSPHOLIPID SYNTHASE"/>
    <property type="match status" value="1"/>
</dbReference>
<dbReference type="GO" id="GO:0032259">
    <property type="term" value="P:methylation"/>
    <property type="evidence" value="ECO:0007669"/>
    <property type="project" value="UniProtKB-KW"/>
</dbReference>
<organism evidence="6 7">
    <name type="scientific">Mycolicibacterium iranicum</name>
    <name type="common">Mycobacterium iranicum</name>
    <dbReference type="NCBI Taxonomy" id="912594"/>
    <lineage>
        <taxon>Bacteria</taxon>
        <taxon>Bacillati</taxon>
        <taxon>Actinomycetota</taxon>
        <taxon>Actinomycetes</taxon>
        <taxon>Mycobacteriales</taxon>
        <taxon>Mycobacteriaceae</taxon>
        <taxon>Mycolicibacterium</taxon>
    </lineage>
</organism>
<protein>
    <submittedName>
        <fullName evidence="6">Cyclopropane-fatty-acyl-phospholipid synthase</fullName>
        <ecNumber evidence="6">2.1.1.79</ecNumber>
    </submittedName>
</protein>
<evidence type="ECO:0000256" key="1">
    <source>
        <dbReference type="ARBA" id="ARBA00010815"/>
    </source>
</evidence>
<evidence type="ECO:0000256" key="5">
    <source>
        <dbReference type="ARBA" id="ARBA00023098"/>
    </source>
</evidence>
<dbReference type="EMBL" id="JACHVU010000025">
    <property type="protein sequence ID" value="MBB2993807.1"/>
    <property type="molecule type" value="Genomic_DNA"/>
</dbReference>
<evidence type="ECO:0000256" key="2">
    <source>
        <dbReference type="ARBA" id="ARBA00022603"/>
    </source>
</evidence>
<sequence>MTTFRERTDGPAQDPERKLTLAEVLEIFAAGRKSLKFTAYDGSSSGPDDATLGLNLLTPRGTTYLATAPGDLGLARAYVSGDLEMHGVHPGDPYPLLTALVEKLDFKRPSARVLANVVRSIGIERLLPIAPPPQEALPRWRRIAEGLRHSKSRDADAIQHHYDVSNTFYEWVLGPSMTYTCACYPHPDATLEEAQDNKYRLVFEKLRLTPGDRLLDVGCGWGGMVRYAARHGVKALGVTLSRQQAEWAQAAIEREGLQDLAEVRHSDYRDVRETQFDAVSSIGLTEHIGVANYPSYFRFLQSKLRTGGLLLNHSITRHDNKAGAAAGGFIDRYVFPDGELTGSGRIITEMQDTGLEVVHEENLRHHYAMTLRDWCANLVEHWDDAVAEVGLATAKVWGLYMAGSRVGFEQNAIQLHQVLAVKLDGRGGDGGLPLRPWWDA</sequence>
<dbReference type="AlphaFoldDB" id="A0A839QDY4"/>
<dbReference type="Proteomes" id="UP000550501">
    <property type="component" value="Unassembled WGS sequence"/>
</dbReference>
<dbReference type="SUPFAM" id="SSF53335">
    <property type="entry name" value="S-adenosyl-L-methionine-dependent methyltransferases"/>
    <property type="match status" value="1"/>
</dbReference>
<dbReference type="InterPro" id="IPR003333">
    <property type="entry name" value="CMAS"/>
</dbReference>
<dbReference type="CDD" id="cd02440">
    <property type="entry name" value="AdoMet_MTases"/>
    <property type="match status" value="1"/>
</dbReference>
<keyword evidence="7" id="KW-1185">Reference proteome</keyword>
<dbReference type="GO" id="GO:0008610">
    <property type="term" value="P:lipid biosynthetic process"/>
    <property type="evidence" value="ECO:0007669"/>
    <property type="project" value="InterPro"/>
</dbReference>
<keyword evidence="3 6" id="KW-0808">Transferase</keyword>
<dbReference type="RefSeq" id="WP_183474556.1">
    <property type="nucleotide sequence ID" value="NZ_JACHVU010000025.1"/>
</dbReference>
<dbReference type="Pfam" id="PF02353">
    <property type="entry name" value="CMAS"/>
    <property type="match status" value="1"/>
</dbReference>
<dbReference type="Gene3D" id="3.40.50.150">
    <property type="entry name" value="Vaccinia Virus protein VP39"/>
    <property type="match status" value="1"/>
</dbReference>
<evidence type="ECO:0000256" key="3">
    <source>
        <dbReference type="ARBA" id="ARBA00022679"/>
    </source>
</evidence>
<dbReference type="GO" id="GO:0008825">
    <property type="term" value="F:cyclopropane-fatty-acyl-phospholipid synthase activity"/>
    <property type="evidence" value="ECO:0007669"/>
    <property type="project" value="UniProtKB-EC"/>
</dbReference>
<keyword evidence="5" id="KW-0443">Lipid metabolism</keyword>
<keyword evidence="2 6" id="KW-0489">Methyltransferase</keyword>
<comment type="caution">
    <text evidence="6">The sequence shown here is derived from an EMBL/GenBank/DDBJ whole genome shotgun (WGS) entry which is preliminary data.</text>
</comment>
<gene>
    <name evidence="6" type="ORF">FHR72_005321</name>
</gene>
<proteinExistence type="inferred from homology"/>
<dbReference type="InterPro" id="IPR029063">
    <property type="entry name" value="SAM-dependent_MTases_sf"/>
</dbReference>
<reference evidence="6 7" key="1">
    <citation type="submission" date="2020-08" db="EMBL/GenBank/DDBJ databases">
        <title>The Agave Microbiome: Exploring the role of microbial communities in plant adaptations to desert environments.</title>
        <authorList>
            <person name="Partida-Martinez L.P."/>
        </authorList>
    </citation>
    <scope>NUCLEOTIDE SEQUENCE [LARGE SCALE GENOMIC DNA]</scope>
    <source>
        <strain evidence="6 7">AT2.18</strain>
    </source>
</reference>
<name>A0A839QDY4_MYCIR</name>
<comment type="similarity">
    <text evidence="1">Belongs to the CFA/CMAS family.</text>
</comment>
<evidence type="ECO:0000313" key="6">
    <source>
        <dbReference type="EMBL" id="MBB2993807.1"/>
    </source>
</evidence>
<evidence type="ECO:0000256" key="4">
    <source>
        <dbReference type="ARBA" id="ARBA00022691"/>
    </source>
</evidence>
<accession>A0A839QDY4</accession>
<keyword evidence="4" id="KW-0949">S-adenosyl-L-methionine</keyword>
<dbReference type="InterPro" id="IPR050723">
    <property type="entry name" value="CFA/CMAS"/>
</dbReference>